<keyword evidence="3 4" id="KW-0408">Iron</keyword>
<sequence length="122" mass="13588">MFIIISGYKPFYQNKPWAVPDNYKNMKSKVAADKESIAAGKELYATHCKSCHGAKGLGDGTKAAQLKTEPGDFSAAAFQSQSDGSLFYKISEGRDDMPNFKKKIPDQDDIWSVVNYLRTLKK</sequence>
<evidence type="ECO:0000256" key="4">
    <source>
        <dbReference type="PROSITE-ProRule" id="PRU00433"/>
    </source>
</evidence>
<evidence type="ECO:0000313" key="7">
    <source>
        <dbReference type="Proteomes" id="UP000321533"/>
    </source>
</evidence>
<dbReference type="GO" id="GO:0046872">
    <property type="term" value="F:metal ion binding"/>
    <property type="evidence" value="ECO:0007669"/>
    <property type="project" value="UniProtKB-KW"/>
</dbReference>
<dbReference type="PANTHER" id="PTHR35008:SF8">
    <property type="entry name" value="ALCOHOL DEHYDROGENASE CYTOCHROME C SUBUNIT"/>
    <property type="match status" value="1"/>
</dbReference>
<dbReference type="OrthoDB" id="9811395at2"/>
<dbReference type="SUPFAM" id="SSF46626">
    <property type="entry name" value="Cytochrome c"/>
    <property type="match status" value="1"/>
</dbReference>
<dbReference type="EMBL" id="CP042435">
    <property type="protein sequence ID" value="QEC70327.1"/>
    <property type="molecule type" value="Genomic_DNA"/>
</dbReference>
<protein>
    <submittedName>
        <fullName evidence="6">Cytochrome c</fullName>
    </submittedName>
</protein>
<dbReference type="PANTHER" id="PTHR35008">
    <property type="entry name" value="BLL4482 PROTEIN-RELATED"/>
    <property type="match status" value="1"/>
</dbReference>
<organism evidence="6 7">
    <name type="scientific">Panacibacter ginsenosidivorans</name>
    <dbReference type="NCBI Taxonomy" id="1813871"/>
    <lineage>
        <taxon>Bacteria</taxon>
        <taxon>Pseudomonadati</taxon>
        <taxon>Bacteroidota</taxon>
        <taxon>Chitinophagia</taxon>
        <taxon>Chitinophagales</taxon>
        <taxon>Chitinophagaceae</taxon>
        <taxon>Panacibacter</taxon>
    </lineage>
</organism>
<keyword evidence="1 4" id="KW-0349">Heme</keyword>
<dbReference type="GO" id="GO:0009055">
    <property type="term" value="F:electron transfer activity"/>
    <property type="evidence" value="ECO:0007669"/>
    <property type="project" value="InterPro"/>
</dbReference>
<dbReference type="InterPro" id="IPR051459">
    <property type="entry name" value="Cytochrome_c-type_DH"/>
</dbReference>
<dbReference type="Proteomes" id="UP000321533">
    <property type="component" value="Chromosome"/>
</dbReference>
<evidence type="ECO:0000259" key="5">
    <source>
        <dbReference type="PROSITE" id="PS51007"/>
    </source>
</evidence>
<dbReference type="Gene3D" id="1.10.760.10">
    <property type="entry name" value="Cytochrome c-like domain"/>
    <property type="match status" value="1"/>
</dbReference>
<proteinExistence type="predicted"/>
<evidence type="ECO:0000313" key="6">
    <source>
        <dbReference type="EMBL" id="QEC70327.1"/>
    </source>
</evidence>
<dbReference type="InterPro" id="IPR036909">
    <property type="entry name" value="Cyt_c-like_dom_sf"/>
</dbReference>
<dbReference type="PROSITE" id="PS51007">
    <property type="entry name" value="CYTC"/>
    <property type="match status" value="1"/>
</dbReference>
<dbReference type="AlphaFoldDB" id="A0A5B8VFF0"/>
<name>A0A5B8VFF0_9BACT</name>
<evidence type="ECO:0000256" key="2">
    <source>
        <dbReference type="ARBA" id="ARBA00022723"/>
    </source>
</evidence>
<keyword evidence="2 4" id="KW-0479">Metal-binding</keyword>
<feature type="domain" description="Cytochrome c" evidence="5">
    <location>
        <begin position="35"/>
        <end position="121"/>
    </location>
</feature>
<dbReference type="InterPro" id="IPR009056">
    <property type="entry name" value="Cyt_c-like_dom"/>
</dbReference>
<dbReference type="KEGG" id="pgin:FRZ67_22125"/>
<reference evidence="6 7" key="1">
    <citation type="journal article" date="2016" name="Int. J. Syst. Evol. Microbiol.">
        <title>Panacibacter ginsenosidivorans gen. nov., sp. nov., with ginsenoside converting activity isolated from soil of a ginseng field.</title>
        <authorList>
            <person name="Siddiqi M.Z."/>
            <person name="Muhammad Shafi S."/>
            <person name="Choi K.D."/>
            <person name="Im W.T."/>
        </authorList>
    </citation>
    <scope>NUCLEOTIDE SEQUENCE [LARGE SCALE GENOMIC DNA]</scope>
    <source>
        <strain evidence="6 7">Gsoil1550</strain>
    </source>
</reference>
<accession>A0A5B8VFF0</accession>
<keyword evidence="7" id="KW-1185">Reference proteome</keyword>
<gene>
    <name evidence="6" type="ORF">FRZ67_22125</name>
</gene>
<evidence type="ECO:0000256" key="3">
    <source>
        <dbReference type="ARBA" id="ARBA00023004"/>
    </source>
</evidence>
<dbReference type="GO" id="GO:0020037">
    <property type="term" value="F:heme binding"/>
    <property type="evidence" value="ECO:0007669"/>
    <property type="project" value="InterPro"/>
</dbReference>
<evidence type="ECO:0000256" key="1">
    <source>
        <dbReference type="ARBA" id="ARBA00022617"/>
    </source>
</evidence>
<dbReference type="Pfam" id="PF13442">
    <property type="entry name" value="Cytochrome_CBB3"/>
    <property type="match status" value="1"/>
</dbReference>